<feature type="transmembrane region" description="Helical" evidence="7">
    <location>
        <begin position="171"/>
        <end position="191"/>
    </location>
</feature>
<name>A0A7I9VLS4_9BACT</name>
<dbReference type="RefSeq" id="WP_176064811.1">
    <property type="nucleotide sequence ID" value="NZ_BJTG01000004.1"/>
</dbReference>
<dbReference type="GO" id="GO:0005886">
    <property type="term" value="C:plasma membrane"/>
    <property type="evidence" value="ECO:0007669"/>
    <property type="project" value="UniProtKB-SubCell"/>
</dbReference>
<dbReference type="PANTHER" id="PTHR23517:SF2">
    <property type="entry name" value="MULTIDRUG RESISTANCE PROTEIN MDTH"/>
    <property type="match status" value="1"/>
</dbReference>
<evidence type="ECO:0000256" key="3">
    <source>
        <dbReference type="ARBA" id="ARBA00022475"/>
    </source>
</evidence>
<keyword evidence="3" id="KW-1003">Cell membrane</keyword>
<dbReference type="SUPFAM" id="SSF103473">
    <property type="entry name" value="MFS general substrate transporter"/>
    <property type="match status" value="1"/>
</dbReference>
<feature type="transmembrane region" description="Helical" evidence="7">
    <location>
        <begin position="282"/>
        <end position="300"/>
    </location>
</feature>
<feature type="transmembrane region" description="Helical" evidence="7">
    <location>
        <begin position="107"/>
        <end position="125"/>
    </location>
</feature>
<evidence type="ECO:0000256" key="2">
    <source>
        <dbReference type="ARBA" id="ARBA00022448"/>
    </source>
</evidence>
<feature type="transmembrane region" description="Helical" evidence="7">
    <location>
        <begin position="306"/>
        <end position="331"/>
    </location>
</feature>
<evidence type="ECO:0000256" key="4">
    <source>
        <dbReference type="ARBA" id="ARBA00022692"/>
    </source>
</evidence>
<feature type="transmembrane region" description="Helical" evidence="7">
    <location>
        <begin position="12"/>
        <end position="44"/>
    </location>
</feature>
<dbReference type="Proteomes" id="UP000503640">
    <property type="component" value="Unassembled WGS sequence"/>
</dbReference>
<feature type="transmembrane region" description="Helical" evidence="7">
    <location>
        <begin position="145"/>
        <end position="165"/>
    </location>
</feature>
<evidence type="ECO:0000256" key="1">
    <source>
        <dbReference type="ARBA" id="ARBA00004651"/>
    </source>
</evidence>
<sequence>MASLRQTARAAILGLPGLFWVLWGGLLVNRAASFVAALLGIYLVRERGFGAAEAGQVVSLWGAGFIVAGPLGGLLADRIGRRPVMLAGLLCGAAAVGALVVARSPALLALLAFLSSAAGELYRPAAHAALTDVVPVAERARAWGLVYWAVNFGMAVGLLLAAIVAERSLGALFLADAGTTLLFAGLVAARVPETRPAAVRHEPALAGLARVLRDRAFVVFLGLYLASLVVFTQWQLGLPLDMAAHGLGPSAFSVLLGLNCAGVVLLQPLLGARLRGHDPSRLLAASALLFGAGFGVNALGGGLPVYALGTACWTVGEVVGFPAAAALVADLAPVELRGRYQGAFSMSWGVAFTLSPVLAGQVVSRLGGRALWLACLAIAVAVALGYLATGEERRRRVAEARRSADPAVSPGG</sequence>
<feature type="transmembrane region" description="Helical" evidence="7">
    <location>
        <begin position="83"/>
        <end position="101"/>
    </location>
</feature>
<evidence type="ECO:0000256" key="7">
    <source>
        <dbReference type="SAM" id="Phobius"/>
    </source>
</evidence>
<dbReference type="PROSITE" id="PS00216">
    <property type="entry name" value="SUGAR_TRANSPORT_1"/>
    <property type="match status" value="1"/>
</dbReference>
<dbReference type="InterPro" id="IPR011701">
    <property type="entry name" value="MFS"/>
</dbReference>
<comment type="subcellular location">
    <subcellularLocation>
        <location evidence="1">Cell membrane</location>
        <topology evidence="1">Multi-pass membrane protein</topology>
    </subcellularLocation>
</comment>
<reference evidence="10" key="1">
    <citation type="journal article" date="2020" name="Appl. Environ. Microbiol.">
        <title>Diazotrophic Anaeromyxobacter Isolates from Soils.</title>
        <authorList>
            <person name="Masuda Y."/>
            <person name="Yamanaka H."/>
            <person name="Xu Z.X."/>
            <person name="Shiratori Y."/>
            <person name="Aono T."/>
            <person name="Amachi S."/>
            <person name="Senoo K."/>
            <person name="Itoh H."/>
        </authorList>
    </citation>
    <scope>NUCLEOTIDE SEQUENCE [LARGE SCALE GENOMIC DNA]</scope>
    <source>
        <strain evidence="10">R267</strain>
    </source>
</reference>
<dbReference type="Gene3D" id="1.20.1250.20">
    <property type="entry name" value="MFS general substrate transporter like domains"/>
    <property type="match status" value="1"/>
</dbReference>
<organism evidence="9 10">
    <name type="scientific">Anaeromyxobacter diazotrophicus</name>
    <dbReference type="NCBI Taxonomy" id="2590199"/>
    <lineage>
        <taxon>Bacteria</taxon>
        <taxon>Pseudomonadati</taxon>
        <taxon>Myxococcota</taxon>
        <taxon>Myxococcia</taxon>
        <taxon>Myxococcales</taxon>
        <taxon>Cystobacterineae</taxon>
        <taxon>Anaeromyxobacteraceae</taxon>
        <taxon>Anaeromyxobacter</taxon>
    </lineage>
</organism>
<dbReference type="EMBL" id="BJTG01000004">
    <property type="protein sequence ID" value="GEJ57354.1"/>
    <property type="molecule type" value="Genomic_DNA"/>
</dbReference>
<feature type="transmembrane region" description="Helical" evidence="7">
    <location>
        <begin position="251"/>
        <end position="270"/>
    </location>
</feature>
<dbReference type="AlphaFoldDB" id="A0A7I9VLS4"/>
<accession>A0A7I9VLS4</accession>
<evidence type="ECO:0000256" key="6">
    <source>
        <dbReference type="ARBA" id="ARBA00023136"/>
    </source>
</evidence>
<feature type="transmembrane region" description="Helical" evidence="7">
    <location>
        <begin position="212"/>
        <end position="231"/>
    </location>
</feature>
<dbReference type="InterPro" id="IPR020846">
    <property type="entry name" value="MFS_dom"/>
</dbReference>
<dbReference type="InterPro" id="IPR005829">
    <property type="entry name" value="Sugar_transporter_CS"/>
</dbReference>
<dbReference type="InterPro" id="IPR050171">
    <property type="entry name" value="MFS_Transporters"/>
</dbReference>
<dbReference type="PANTHER" id="PTHR23517">
    <property type="entry name" value="RESISTANCE PROTEIN MDTM, PUTATIVE-RELATED-RELATED"/>
    <property type="match status" value="1"/>
</dbReference>
<feature type="transmembrane region" description="Helical" evidence="7">
    <location>
        <begin position="343"/>
        <end position="364"/>
    </location>
</feature>
<feature type="domain" description="Major facilitator superfamily (MFS) profile" evidence="8">
    <location>
        <begin position="17"/>
        <end position="393"/>
    </location>
</feature>
<dbReference type="InterPro" id="IPR036259">
    <property type="entry name" value="MFS_trans_sf"/>
</dbReference>
<evidence type="ECO:0000313" key="10">
    <source>
        <dbReference type="Proteomes" id="UP000503640"/>
    </source>
</evidence>
<dbReference type="Pfam" id="PF07690">
    <property type="entry name" value="MFS_1"/>
    <property type="match status" value="1"/>
</dbReference>
<proteinExistence type="predicted"/>
<keyword evidence="10" id="KW-1185">Reference proteome</keyword>
<keyword evidence="2" id="KW-0813">Transport</keyword>
<dbReference type="PROSITE" id="PS50850">
    <property type="entry name" value="MFS"/>
    <property type="match status" value="1"/>
</dbReference>
<dbReference type="GO" id="GO:0022857">
    <property type="term" value="F:transmembrane transporter activity"/>
    <property type="evidence" value="ECO:0007669"/>
    <property type="project" value="InterPro"/>
</dbReference>
<evidence type="ECO:0000256" key="5">
    <source>
        <dbReference type="ARBA" id="ARBA00022989"/>
    </source>
</evidence>
<evidence type="ECO:0000313" key="9">
    <source>
        <dbReference type="EMBL" id="GEJ57354.1"/>
    </source>
</evidence>
<keyword evidence="6 7" id="KW-0472">Membrane</keyword>
<feature type="transmembrane region" description="Helical" evidence="7">
    <location>
        <begin position="56"/>
        <end position="76"/>
    </location>
</feature>
<feature type="transmembrane region" description="Helical" evidence="7">
    <location>
        <begin position="370"/>
        <end position="388"/>
    </location>
</feature>
<keyword evidence="5 7" id="KW-1133">Transmembrane helix</keyword>
<comment type="caution">
    <text evidence="9">The sequence shown here is derived from an EMBL/GenBank/DDBJ whole genome shotgun (WGS) entry which is preliminary data.</text>
</comment>
<keyword evidence="4 7" id="KW-0812">Transmembrane</keyword>
<protein>
    <submittedName>
        <fullName evidence="9">MFS transporter</fullName>
    </submittedName>
</protein>
<gene>
    <name evidence="9" type="ORF">AMYX_20950</name>
</gene>
<evidence type="ECO:0000259" key="8">
    <source>
        <dbReference type="PROSITE" id="PS50850"/>
    </source>
</evidence>